<dbReference type="Pfam" id="PF04969">
    <property type="entry name" value="CS"/>
    <property type="match status" value="1"/>
</dbReference>
<dbReference type="Gene3D" id="2.60.40.790">
    <property type="match status" value="1"/>
</dbReference>
<feature type="region of interest" description="Disordered" evidence="1">
    <location>
        <begin position="111"/>
        <end position="143"/>
    </location>
</feature>
<dbReference type="AlphaFoldDB" id="A0A6U6R9L9"/>
<reference evidence="4" key="1">
    <citation type="submission" date="2021-01" db="EMBL/GenBank/DDBJ databases">
        <authorList>
            <person name="Corre E."/>
            <person name="Pelletier E."/>
            <person name="Niang G."/>
            <person name="Scheremetjew M."/>
            <person name="Finn R."/>
            <person name="Kale V."/>
            <person name="Holt S."/>
            <person name="Cochrane G."/>
            <person name="Meng A."/>
            <person name="Brown T."/>
            <person name="Cohen L."/>
        </authorList>
    </citation>
    <scope>NUCLEOTIDE SEQUENCE</scope>
    <source>
        <strain evidence="4">RCC3387</strain>
    </source>
</reference>
<accession>A0A6U6R9L9</accession>
<evidence type="ECO:0000256" key="2">
    <source>
        <dbReference type="SAM" id="Phobius"/>
    </source>
</evidence>
<feature type="transmembrane region" description="Helical" evidence="2">
    <location>
        <begin position="324"/>
        <end position="345"/>
    </location>
</feature>
<name>A0A6U6R9L9_9DINO</name>
<keyword evidence="2" id="KW-0472">Membrane</keyword>
<gene>
    <name evidence="4" type="ORF">BRAN1462_LOCUS46240</name>
</gene>
<sequence length="353" mass="39116">MVDASDMGTVCIRIKYKRDIDTLFDALGGESGLELVKDLTLGDADTMDLIDAQKTLMLVGKEAVDNAEQAREEIAKQHGLIGENGRFQKSVKLAFFNSAAVRSSVGSLAHNIKQKDEEKKKKEKEEQEAEEARKEAEEDAKDIGNLSYYPSKRDWVVPDTIQPDARLEDERYVAGGSPKCLEASPANKISRDKTRPEWRPITKYMVGEADKLGNFKVYIEDPEVVNADKDNVKVEFRSQSYKVRVEVPGAEPLILGPVDCGQVDMRRSSWKVSAGKRMTISVVKADNGYRAGDPTNMAEMMAAKDREAAKAKEEKDKQGEQGGGYGQVLMSLVSILPVLASFWYFNYGSGSGR</sequence>
<dbReference type="EMBL" id="HBGW01072557">
    <property type="protein sequence ID" value="CAD9622991.1"/>
    <property type="molecule type" value="Transcribed_RNA"/>
</dbReference>
<keyword evidence="2" id="KW-0812">Transmembrane</keyword>
<dbReference type="InterPro" id="IPR007052">
    <property type="entry name" value="CS_dom"/>
</dbReference>
<evidence type="ECO:0000259" key="3">
    <source>
        <dbReference type="Pfam" id="PF04969"/>
    </source>
</evidence>
<feature type="domain" description="CS" evidence="3">
    <location>
        <begin position="216"/>
        <end position="284"/>
    </location>
</feature>
<evidence type="ECO:0000313" key="4">
    <source>
        <dbReference type="EMBL" id="CAD9622991.1"/>
    </source>
</evidence>
<protein>
    <recommendedName>
        <fullName evidence="3">CS domain-containing protein</fullName>
    </recommendedName>
</protein>
<evidence type="ECO:0000256" key="1">
    <source>
        <dbReference type="SAM" id="MobiDB-lite"/>
    </source>
</evidence>
<organism evidence="4">
    <name type="scientific">Zooxanthella nutricula</name>
    <dbReference type="NCBI Taxonomy" id="1333877"/>
    <lineage>
        <taxon>Eukaryota</taxon>
        <taxon>Sar</taxon>
        <taxon>Alveolata</taxon>
        <taxon>Dinophyceae</taxon>
        <taxon>Peridiniales</taxon>
        <taxon>Peridiniales incertae sedis</taxon>
        <taxon>Zooxanthella</taxon>
    </lineage>
</organism>
<feature type="compositionally biased region" description="Basic and acidic residues" evidence="1">
    <location>
        <begin position="113"/>
        <end position="136"/>
    </location>
</feature>
<proteinExistence type="predicted"/>
<keyword evidence="2" id="KW-1133">Transmembrane helix</keyword>
<dbReference type="InterPro" id="IPR008978">
    <property type="entry name" value="HSP20-like_chaperone"/>
</dbReference>